<name>A0ABN7WQ26_GIGMA</name>
<evidence type="ECO:0000313" key="3">
    <source>
        <dbReference type="Proteomes" id="UP000789901"/>
    </source>
</evidence>
<organism evidence="2 3">
    <name type="scientific">Gigaspora margarita</name>
    <dbReference type="NCBI Taxonomy" id="4874"/>
    <lineage>
        <taxon>Eukaryota</taxon>
        <taxon>Fungi</taxon>
        <taxon>Fungi incertae sedis</taxon>
        <taxon>Mucoromycota</taxon>
        <taxon>Glomeromycotina</taxon>
        <taxon>Glomeromycetes</taxon>
        <taxon>Diversisporales</taxon>
        <taxon>Gigasporaceae</taxon>
        <taxon>Gigaspora</taxon>
    </lineage>
</organism>
<feature type="signal peptide" evidence="1">
    <location>
        <begin position="1"/>
        <end position="20"/>
    </location>
</feature>
<evidence type="ECO:0000256" key="1">
    <source>
        <dbReference type="SAM" id="SignalP"/>
    </source>
</evidence>
<protein>
    <submittedName>
        <fullName evidence="2">32592_t:CDS:1</fullName>
    </submittedName>
</protein>
<sequence>MSLNLIFVFTLLTTLFTANATQFTSCLGNYVANIQMTPDPPVTGNSITLNINAIVDKDIGDNGKINSSLPTLYQIQITLTRQDNLIAYCAE</sequence>
<accession>A0ABN7WQ26</accession>
<evidence type="ECO:0000313" key="2">
    <source>
        <dbReference type="EMBL" id="CAG8837958.1"/>
    </source>
</evidence>
<feature type="non-terminal residue" evidence="2">
    <location>
        <position position="91"/>
    </location>
</feature>
<keyword evidence="1" id="KW-0732">Signal</keyword>
<dbReference type="EMBL" id="CAJVQB010056972">
    <property type="protein sequence ID" value="CAG8837958.1"/>
    <property type="molecule type" value="Genomic_DNA"/>
</dbReference>
<proteinExistence type="predicted"/>
<gene>
    <name evidence="2" type="ORF">GMARGA_LOCUS33745</name>
</gene>
<dbReference type="Proteomes" id="UP000789901">
    <property type="component" value="Unassembled WGS sequence"/>
</dbReference>
<keyword evidence="3" id="KW-1185">Reference proteome</keyword>
<comment type="caution">
    <text evidence="2">The sequence shown here is derived from an EMBL/GenBank/DDBJ whole genome shotgun (WGS) entry which is preliminary data.</text>
</comment>
<feature type="chain" id="PRO_5045039764" evidence="1">
    <location>
        <begin position="21"/>
        <end position="91"/>
    </location>
</feature>
<reference evidence="2 3" key="1">
    <citation type="submission" date="2021-06" db="EMBL/GenBank/DDBJ databases">
        <authorList>
            <person name="Kallberg Y."/>
            <person name="Tangrot J."/>
            <person name="Rosling A."/>
        </authorList>
    </citation>
    <scope>NUCLEOTIDE SEQUENCE [LARGE SCALE GENOMIC DNA]</scope>
    <source>
        <strain evidence="2 3">120-4 pot B 10/14</strain>
    </source>
</reference>